<dbReference type="Proteomes" id="UP000237673">
    <property type="component" value="Chromosome"/>
</dbReference>
<dbReference type="EMBL" id="CP026378">
    <property type="protein sequence ID" value="AUY25380.1"/>
    <property type="molecule type" value="Genomic_DNA"/>
</dbReference>
<sequence>MTTQTTQTAVQALPDTGYSTAENIQQIKNMDPQRGAMVFFNDGFFKYDPDDTETAEDEALTIIAANNKRMKRQFTGDIQASWFGVVADGKTDCRKNLIKAWQYGLSTGRTIKMPVGKVNIGSGFETSRRIGSADTGEARILLVAKPEDPGCIIDAYGCVLVPEDIAPVYTSPDPAFVTITPDPTLTTNDVYPTGTVFSFIVAGQTVKYTAKAGDKGAQVVNGLVASFNNIKALALWLATASTQTVENDAGEKVTRPVLKYGRTKDTNDFPSQGEQKTLINVTSVTTNGWYNEIRHFQFFGSGSGAIAKVKDNNASESLYSPTEDNCPFPPFTIKGLGFDYSKQSYQGGTAANPGVNHAKPWGNGARLMDVQYAVYFQLIDCEFKNNYGNGIRLLKCYRPRIQNCLGENISANQVVASANGAENADHAGGFIFASSCYGMVVDGTTVRNTRRFEADYVTPKGTQTKGGICGYIGIWQEYPVDHETTWSQNKLAFPKYVPNVLFNLHEANKSQLSTDRIASGNAIINCQVEGYTLGVKAENYVEVTLYNVQVRDCYIPFQTSNSRMRLHGCTGTFGICDPAAGLMRNPQLGFSSITAILSAKDFDLRPDNLQNAQMGYGGAAPDKAGLTAHGCTFTAKDGALISAATTGVTIDSCMLIVDGGADIFNRVAPSPKSAGLSFTNNTVMLTKGSNSAGMVVRGQDSARICNNTFLNLNREQVFLIDFGNNQNSASEGNAGVVAIDGRGYFLFSGNRLYGAVALRSQHTYALVHSRDNTFHAWPKNQEGAYPGITSASKMYPLWLTTGTTPNVRGFVSDGDTFLVKADFTAPVIYDVGSNTQLRNLTIRFVEYETGETPLTGGLASSLIQTWGNGEMTLDNVQVIGNEVRKVALLQGGTTNTKAWGLTFRNVRDDSEDAPLILSGTTVEGPLRLEGANHYGMGKKLFGSAAKEMNLSSNISKNYQPYPGERLTYHTELVPANPQGAIWNGTEWVTYRFNA</sequence>
<name>A0ABM6S1W0_9GAMM</name>
<keyword evidence="2" id="KW-1185">Reference proteome</keyword>
<dbReference type="SUPFAM" id="SSF51126">
    <property type="entry name" value="Pectin lyase-like"/>
    <property type="match status" value="1"/>
</dbReference>
<dbReference type="InterPro" id="IPR011050">
    <property type="entry name" value="Pectin_lyase_fold/virulence"/>
</dbReference>
<evidence type="ECO:0000313" key="1">
    <source>
        <dbReference type="EMBL" id="AUY25380.1"/>
    </source>
</evidence>
<evidence type="ECO:0008006" key="3">
    <source>
        <dbReference type="Google" id="ProtNLM"/>
    </source>
</evidence>
<proteinExistence type="predicted"/>
<protein>
    <recommendedName>
        <fullName evidence="3">Right-handed parallel beta-helix repeat-containing protein</fullName>
    </recommendedName>
</protein>
<accession>A0ABM6S1W0</accession>
<dbReference type="GeneID" id="84632180"/>
<reference evidence="1 2" key="1">
    <citation type="submission" date="2018-01" db="EMBL/GenBank/DDBJ databases">
        <title>Complete and assembled Genome of Pantoea calida DSM22759T.</title>
        <authorList>
            <person name="Stevens M.J.A."/>
            <person name="Zurfluh K."/>
            <person name="Stephan R."/>
        </authorList>
    </citation>
    <scope>NUCLEOTIDE SEQUENCE [LARGE SCALE GENOMIC DNA]</scope>
    <source>
        <strain evidence="1 2">DSM 22759</strain>
    </source>
</reference>
<dbReference type="Gene3D" id="2.160.20.10">
    <property type="entry name" value="Single-stranded right-handed beta-helix, Pectin lyase-like"/>
    <property type="match status" value="1"/>
</dbReference>
<dbReference type="InterPro" id="IPR012334">
    <property type="entry name" value="Pectin_lyas_fold"/>
</dbReference>
<dbReference type="RefSeq" id="WP_038625960.1">
    <property type="nucleotide sequence ID" value="NZ_DAMAFO010000012.1"/>
</dbReference>
<gene>
    <name evidence="1" type="ORF">C2E16_10995</name>
</gene>
<organism evidence="1 2">
    <name type="scientific">Mixta calida</name>
    <dbReference type="NCBI Taxonomy" id="665913"/>
    <lineage>
        <taxon>Bacteria</taxon>
        <taxon>Pseudomonadati</taxon>
        <taxon>Pseudomonadota</taxon>
        <taxon>Gammaproteobacteria</taxon>
        <taxon>Enterobacterales</taxon>
        <taxon>Erwiniaceae</taxon>
        <taxon>Mixta</taxon>
    </lineage>
</organism>
<evidence type="ECO:0000313" key="2">
    <source>
        <dbReference type="Proteomes" id="UP000237673"/>
    </source>
</evidence>